<evidence type="ECO:0000259" key="1">
    <source>
        <dbReference type="Pfam" id="PF01738"/>
    </source>
</evidence>
<dbReference type="Pfam" id="PF01738">
    <property type="entry name" value="DLH"/>
    <property type="match status" value="1"/>
</dbReference>
<dbReference type="SUPFAM" id="SSF53474">
    <property type="entry name" value="alpha/beta-Hydrolases"/>
    <property type="match status" value="1"/>
</dbReference>
<protein>
    <recommendedName>
        <fullName evidence="1">Dienelactone hydrolase domain-containing protein</fullName>
    </recommendedName>
</protein>
<dbReference type="Gene3D" id="3.40.50.1820">
    <property type="entry name" value="alpha/beta hydrolase"/>
    <property type="match status" value="1"/>
</dbReference>
<accession>A0A813KCL6</accession>
<comment type="caution">
    <text evidence="2">The sequence shown here is derived from an EMBL/GenBank/DDBJ whole genome shotgun (WGS) entry which is preliminary data.</text>
</comment>
<sequence length="368" mass="39977">MTSETLPLRRGVLVRIRGLGSAQGAKLNGTLGRCDRFDEQTGRWGVVLPDGSSNALKPENLFSFDEYLKLEHGGIVPLEPSTYLADFATNSKFEALAPEGATLVHKDLPPQELLKETTPGPKTSKKVPLARKASVPLTKQEEASGKYSAVIVKEVELQAGRLRLAIAAPQAQSAERRPLPTILAVSRGEQRHVAKLFRALRAEQRGWQLLVVMRPLSGDRPDCPDLFEPAGTVLLQQLMQAVLDDKDSELTPFGAMSGVFHLAGMSNGGAAVLALAAKAPELTASLSLVTGFVPDFVEVKALRTVSPIYFYVGDSDEMSHLELLRQAREGIKAAGGAVHLHVVKDASHFNIGEHLSLDDFWRRLELAR</sequence>
<gene>
    <name evidence="2" type="ORF">PGLA2088_LOCUS32761</name>
</gene>
<evidence type="ECO:0000313" key="3">
    <source>
        <dbReference type="Proteomes" id="UP000626109"/>
    </source>
</evidence>
<dbReference type="EMBL" id="CAJNNW010030366">
    <property type="protein sequence ID" value="CAE8703249.1"/>
    <property type="molecule type" value="Genomic_DNA"/>
</dbReference>
<evidence type="ECO:0000313" key="2">
    <source>
        <dbReference type="EMBL" id="CAE8703249.1"/>
    </source>
</evidence>
<dbReference type="InterPro" id="IPR029058">
    <property type="entry name" value="AB_hydrolase_fold"/>
</dbReference>
<dbReference type="GO" id="GO:0016787">
    <property type="term" value="F:hydrolase activity"/>
    <property type="evidence" value="ECO:0007669"/>
    <property type="project" value="InterPro"/>
</dbReference>
<dbReference type="AlphaFoldDB" id="A0A813KCL6"/>
<feature type="domain" description="Dienelactone hydrolase" evidence="1">
    <location>
        <begin position="234"/>
        <end position="348"/>
    </location>
</feature>
<reference evidence="2" key="1">
    <citation type="submission" date="2021-02" db="EMBL/GenBank/DDBJ databases">
        <authorList>
            <person name="Dougan E. K."/>
            <person name="Rhodes N."/>
            <person name="Thang M."/>
            <person name="Chan C."/>
        </authorList>
    </citation>
    <scope>NUCLEOTIDE SEQUENCE</scope>
</reference>
<proteinExistence type="predicted"/>
<dbReference type="Proteomes" id="UP000626109">
    <property type="component" value="Unassembled WGS sequence"/>
</dbReference>
<dbReference type="InterPro" id="IPR002925">
    <property type="entry name" value="Dienelactn_hydro"/>
</dbReference>
<name>A0A813KCL6_POLGL</name>
<organism evidence="2 3">
    <name type="scientific">Polarella glacialis</name>
    <name type="common">Dinoflagellate</name>
    <dbReference type="NCBI Taxonomy" id="89957"/>
    <lineage>
        <taxon>Eukaryota</taxon>
        <taxon>Sar</taxon>
        <taxon>Alveolata</taxon>
        <taxon>Dinophyceae</taxon>
        <taxon>Suessiales</taxon>
        <taxon>Suessiaceae</taxon>
        <taxon>Polarella</taxon>
    </lineage>
</organism>